<comment type="caution">
    <text evidence="1">The sequence shown here is derived from an EMBL/GenBank/DDBJ whole genome shotgun (WGS) entry which is preliminary data.</text>
</comment>
<gene>
    <name evidence="1" type="ORF">AYI68_g3672</name>
</gene>
<evidence type="ECO:0000313" key="2">
    <source>
        <dbReference type="Proteomes" id="UP000187455"/>
    </source>
</evidence>
<dbReference type="EMBL" id="LSSL01001762">
    <property type="protein sequence ID" value="OLY82208.1"/>
    <property type="molecule type" value="Genomic_DNA"/>
</dbReference>
<accession>A0A1R0GZE3</accession>
<dbReference type="Proteomes" id="UP000187455">
    <property type="component" value="Unassembled WGS sequence"/>
</dbReference>
<keyword evidence="2" id="KW-1185">Reference proteome</keyword>
<name>A0A1R0GZE3_9FUNG</name>
<dbReference type="AlphaFoldDB" id="A0A1R0GZE3"/>
<protein>
    <submittedName>
        <fullName evidence="1">Uncharacterized protein</fullName>
    </submittedName>
</protein>
<reference evidence="1 2" key="1">
    <citation type="journal article" date="2016" name="Mol. Biol. Evol.">
        <title>Genome-Wide Survey of Gut Fungi (Harpellales) Reveals the First Horizontally Transferred Ubiquitin Gene from a Mosquito Host.</title>
        <authorList>
            <person name="Wang Y."/>
            <person name="White M.M."/>
            <person name="Kvist S."/>
            <person name="Moncalvo J.M."/>
        </authorList>
    </citation>
    <scope>NUCLEOTIDE SEQUENCE [LARGE SCALE GENOMIC DNA]</scope>
    <source>
        <strain evidence="1 2">ALG-7-W6</strain>
    </source>
</reference>
<sequence>MTGGGSADKTGCQYGAVFIQPSVQKYHGIIKVTRWGSVQIERHHGSGKLSNTVPIKELCLPELINTQLDKIDQPIPTIHLLEPNCSGVSKGEKEGS</sequence>
<proteinExistence type="predicted"/>
<organism evidence="1 2">
    <name type="scientific">Smittium mucronatum</name>
    <dbReference type="NCBI Taxonomy" id="133383"/>
    <lineage>
        <taxon>Eukaryota</taxon>
        <taxon>Fungi</taxon>
        <taxon>Fungi incertae sedis</taxon>
        <taxon>Zoopagomycota</taxon>
        <taxon>Kickxellomycotina</taxon>
        <taxon>Harpellomycetes</taxon>
        <taxon>Harpellales</taxon>
        <taxon>Legeriomycetaceae</taxon>
        <taxon>Smittium</taxon>
    </lineage>
</organism>
<evidence type="ECO:0000313" key="1">
    <source>
        <dbReference type="EMBL" id="OLY82208.1"/>
    </source>
</evidence>